<gene>
    <name evidence="1" type="ORF">Goari_014618</name>
</gene>
<evidence type="ECO:0000313" key="2">
    <source>
        <dbReference type="Proteomes" id="UP000593577"/>
    </source>
</evidence>
<protein>
    <submittedName>
        <fullName evidence="1">Uncharacterized protein</fullName>
    </submittedName>
</protein>
<organism evidence="1 2">
    <name type="scientific">Gossypium aridum</name>
    <name type="common">American cotton</name>
    <name type="synonym">Erioxylum aridum</name>
    <dbReference type="NCBI Taxonomy" id="34290"/>
    <lineage>
        <taxon>Eukaryota</taxon>
        <taxon>Viridiplantae</taxon>
        <taxon>Streptophyta</taxon>
        <taxon>Embryophyta</taxon>
        <taxon>Tracheophyta</taxon>
        <taxon>Spermatophyta</taxon>
        <taxon>Magnoliopsida</taxon>
        <taxon>eudicotyledons</taxon>
        <taxon>Gunneridae</taxon>
        <taxon>Pentapetalae</taxon>
        <taxon>rosids</taxon>
        <taxon>malvids</taxon>
        <taxon>Malvales</taxon>
        <taxon>Malvaceae</taxon>
        <taxon>Malvoideae</taxon>
        <taxon>Gossypium</taxon>
    </lineage>
</organism>
<proteinExistence type="predicted"/>
<comment type="caution">
    <text evidence="1">The sequence shown here is derived from an EMBL/GenBank/DDBJ whole genome shotgun (WGS) entry which is preliminary data.</text>
</comment>
<reference evidence="1 2" key="1">
    <citation type="journal article" date="2019" name="Genome Biol. Evol.">
        <title>Insights into the evolution of the New World diploid cottons (Gossypium, subgenus Houzingenia) based on genome sequencing.</title>
        <authorList>
            <person name="Grover C.E."/>
            <person name="Arick M.A. 2nd"/>
            <person name="Thrash A."/>
            <person name="Conover J.L."/>
            <person name="Sanders W.S."/>
            <person name="Peterson D.G."/>
            <person name="Frelichowski J.E."/>
            <person name="Scheffler J.A."/>
            <person name="Scheffler B.E."/>
            <person name="Wendel J.F."/>
        </authorList>
    </citation>
    <scope>NUCLEOTIDE SEQUENCE [LARGE SCALE GENOMIC DNA]</scope>
    <source>
        <strain evidence="1">185</strain>
        <tissue evidence="1">Leaf</tissue>
    </source>
</reference>
<dbReference type="Proteomes" id="UP000593577">
    <property type="component" value="Unassembled WGS sequence"/>
</dbReference>
<keyword evidence="2" id="KW-1185">Reference proteome</keyword>
<name>A0A7J8XID4_GOSAI</name>
<accession>A0A7J8XID4</accession>
<dbReference type="AlphaFoldDB" id="A0A7J8XID4"/>
<evidence type="ECO:0000313" key="1">
    <source>
        <dbReference type="EMBL" id="MBA0687055.1"/>
    </source>
</evidence>
<dbReference type="EMBL" id="JABFAA010000007">
    <property type="protein sequence ID" value="MBA0687055.1"/>
    <property type="molecule type" value="Genomic_DNA"/>
</dbReference>
<sequence length="43" mass="5081">MSVEEEYYINLHVGGKFVRDPYVRYLGGEMVRLKEDPNTISQF</sequence>